<feature type="compositionally biased region" description="Basic residues" evidence="1">
    <location>
        <begin position="304"/>
        <end position="317"/>
    </location>
</feature>
<dbReference type="Proteomes" id="UP000053841">
    <property type="component" value="Unassembled WGS sequence"/>
</dbReference>
<dbReference type="GeneID" id="19145801"/>
<keyword evidence="3" id="KW-1185">Reference proteome</keyword>
<protein>
    <submittedName>
        <fullName evidence="2">Uncharacterized protein</fullName>
    </submittedName>
</protein>
<sequence length="317" mass="34413">MYIQYTHMYTHTHTPSQITARSHARRPKDAAAALLRGPVSPTTWPDITQLPVRSASPLLPPCQDPFPRNLCAGQRPFSSLGPRRRGGTLDYSNDPRPHATPPRNIVAHTAKTWPSTVDGATLDARTYAVSVAALLAMQQAPGLSARLEWLKTRRAQSHLGLHHSNHALSSSPLSRLGRSAPYLPHGRSMPDCELGTLPVEIVVFPSLQPGEQTMCRHSTCATPPQGPHAQRLVGLPCETCLLGHTHLHPCPHACPCSPSLSNRPGPFILPDSSCLSLSLSLSAVASRLPLSPSASLGLITDRSQRHHHKPRTPSRMR</sequence>
<feature type="region of interest" description="Disordered" evidence="1">
    <location>
        <begin position="297"/>
        <end position="317"/>
    </location>
</feature>
<evidence type="ECO:0000313" key="3">
    <source>
        <dbReference type="Proteomes" id="UP000053841"/>
    </source>
</evidence>
<reference evidence="2 3" key="1">
    <citation type="journal article" date="2013" name="PLoS Genet.">
        <title>Comparative genome structure, secondary metabolite, and effector coding capacity across Cochliobolus pathogens.</title>
        <authorList>
            <person name="Condon B.J."/>
            <person name="Leng Y."/>
            <person name="Wu D."/>
            <person name="Bushley K.E."/>
            <person name="Ohm R.A."/>
            <person name="Otillar R."/>
            <person name="Martin J."/>
            <person name="Schackwitz W."/>
            <person name="Grimwood J."/>
            <person name="MohdZainudin N."/>
            <person name="Xue C."/>
            <person name="Wang R."/>
            <person name="Manning V.A."/>
            <person name="Dhillon B."/>
            <person name="Tu Z.J."/>
            <person name="Steffenson B.J."/>
            <person name="Salamov A."/>
            <person name="Sun H."/>
            <person name="Lowry S."/>
            <person name="LaButti K."/>
            <person name="Han J."/>
            <person name="Copeland A."/>
            <person name="Lindquist E."/>
            <person name="Barry K."/>
            <person name="Schmutz J."/>
            <person name="Baker S.E."/>
            <person name="Ciuffetti L.M."/>
            <person name="Grigoriev I.V."/>
            <person name="Zhong S."/>
            <person name="Turgeon B.G."/>
        </authorList>
    </citation>
    <scope>NUCLEOTIDE SEQUENCE [LARGE SCALE GENOMIC DNA]</scope>
    <source>
        <strain evidence="2 3">26-R-13</strain>
    </source>
</reference>
<gene>
    <name evidence="2" type="ORF">COCCADRAFT_25445</name>
</gene>
<dbReference type="EMBL" id="KI964591">
    <property type="protein sequence ID" value="EUC34474.1"/>
    <property type="molecule type" value="Genomic_DNA"/>
</dbReference>
<dbReference type="AlphaFoldDB" id="W6YG65"/>
<feature type="region of interest" description="Disordered" evidence="1">
    <location>
        <begin position="73"/>
        <end position="103"/>
    </location>
</feature>
<organism evidence="2 3">
    <name type="scientific">Cochliobolus carbonum (strain 26-R-13)</name>
    <name type="common">Maize leaf spot fungus</name>
    <name type="synonym">Bipolaris zeicola</name>
    <dbReference type="NCBI Taxonomy" id="930089"/>
    <lineage>
        <taxon>Eukaryota</taxon>
        <taxon>Fungi</taxon>
        <taxon>Dikarya</taxon>
        <taxon>Ascomycota</taxon>
        <taxon>Pezizomycotina</taxon>
        <taxon>Dothideomycetes</taxon>
        <taxon>Pleosporomycetidae</taxon>
        <taxon>Pleosporales</taxon>
        <taxon>Pleosporineae</taxon>
        <taxon>Pleosporaceae</taxon>
        <taxon>Bipolaris</taxon>
    </lineage>
</organism>
<dbReference type="KEGG" id="bze:COCCADRAFT_25445"/>
<proteinExistence type="predicted"/>
<evidence type="ECO:0000313" key="2">
    <source>
        <dbReference type="EMBL" id="EUC34474.1"/>
    </source>
</evidence>
<dbReference type="OrthoDB" id="10533817at2759"/>
<dbReference type="HOGENOM" id="CLU_877129_0_0_1"/>
<evidence type="ECO:0000256" key="1">
    <source>
        <dbReference type="SAM" id="MobiDB-lite"/>
    </source>
</evidence>
<name>W6YG65_COCC2</name>
<accession>W6YG65</accession>
<dbReference type="RefSeq" id="XP_007711234.1">
    <property type="nucleotide sequence ID" value="XM_007713044.1"/>
</dbReference>